<reference evidence="2" key="1">
    <citation type="submission" date="2019-08" db="EMBL/GenBank/DDBJ databases">
        <authorList>
            <person name="Kucharzyk K."/>
            <person name="Murdoch R.W."/>
            <person name="Higgins S."/>
            <person name="Loffler F."/>
        </authorList>
    </citation>
    <scope>NUCLEOTIDE SEQUENCE</scope>
</reference>
<dbReference type="PANTHER" id="PTHR41373:SF1">
    <property type="entry name" value="PHOSPHATIDYLGLYCEROL LYSYLTRANSFERASE C-TERMINAL DOMAIN-CONTAINING PROTEIN"/>
    <property type="match status" value="1"/>
</dbReference>
<dbReference type="Gene3D" id="3.40.630.30">
    <property type="match status" value="1"/>
</dbReference>
<protein>
    <recommendedName>
        <fullName evidence="1">Phosphatidylglycerol lysyltransferase C-terminal domain-containing protein</fullName>
    </recommendedName>
</protein>
<sequence>MLTWKKPSLSDKALFESFLCFDERESYETSFATRYIWRNYTALEFAVHDHMLIMINHKKGRGSYYQMPCGYKKENIPQIIEYLQQQRPTDYLFGEVDEYFALDVKEQMGDRVELITDRADDEYIYSVEELIQLAGRRFHNKRNHWNAFQRLYSFETKSIDSQEVHDQCLALLREWFCNKGLCDEELQAEQAAISETLNNLKALRLESMALYVDNKVVGFTIGERLTPKMAIIHFEKADASIRGAYNYLNQHFLETHFSDMEFVNRQEDAGDPGLRKAKTDYNPIKMLKKYYIRWKQ</sequence>
<dbReference type="EMBL" id="VSSQ01029847">
    <property type="protein sequence ID" value="MPM80144.1"/>
    <property type="molecule type" value="Genomic_DNA"/>
</dbReference>
<gene>
    <name evidence="2" type="ORF">SDC9_127190</name>
</gene>
<organism evidence="2">
    <name type="scientific">bioreactor metagenome</name>
    <dbReference type="NCBI Taxonomy" id="1076179"/>
    <lineage>
        <taxon>unclassified sequences</taxon>
        <taxon>metagenomes</taxon>
        <taxon>ecological metagenomes</taxon>
    </lineage>
</organism>
<dbReference type="InterPro" id="IPR016732">
    <property type="entry name" value="UCP018688"/>
</dbReference>
<evidence type="ECO:0000313" key="2">
    <source>
        <dbReference type="EMBL" id="MPM80144.1"/>
    </source>
</evidence>
<dbReference type="Pfam" id="PF09924">
    <property type="entry name" value="LPG_synthase_C"/>
    <property type="match status" value="1"/>
</dbReference>
<proteinExistence type="predicted"/>
<comment type="caution">
    <text evidence="2">The sequence shown here is derived from an EMBL/GenBank/DDBJ whole genome shotgun (WGS) entry which is preliminary data.</text>
</comment>
<dbReference type="InterPro" id="IPR024320">
    <property type="entry name" value="LPG_synthase_C"/>
</dbReference>
<accession>A0A645CTB0</accession>
<dbReference type="AlphaFoldDB" id="A0A645CTB0"/>
<dbReference type="SUPFAM" id="SSF55729">
    <property type="entry name" value="Acyl-CoA N-acyltransferases (Nat)"/>
    <property type="match status" value="2"/>
</dbReference>
<dbReference type="PANTHER" id="PTHR41373">
    <property type="entry name" value="DUF2156 DOMAIN-CONTAINING PROTEIN"/>
    <property type="match status" value="1"/>
</dbReference>
<dbReference type="PIRSF" id="PIRSF018688">
    <property type="entry name" value="UCP018688"/>
    <property type="match status" value="1"/>
</dbReference>
<dbReference type="InterPro" id="IPR016181">
    <property type="entry name" value="Acyl_CoA_acyltransferase"/>
</dbReference>
<name>A0A645CTB0_9ZZZZ</name>
<feature type="domain" description="Phosphatidylglycerol lysyltransferase C-terminal" evidence="1">
    <location>
        <begin position="24"/>
        <end position="292"/>
    </location>
</feature>
<evidence type="ECO:0000259" key="1">
    <source>
        <dbReference type="Pfam" id="PF09924"/>
    </source>
</evidence>